<proteinExistence type="predicted"/>
<evidence type="ECO:0000313" key="2">
    <source>
        <dbReference type="Proteomes" id="UP000013893"/>
    </source>
</evidence>
<dbReference type="STRING" id="1332188.L336_1021"/>
<dbReference type="AlphaFoldDB" id="R4PWS6"/>
<dbReference type="EMBL" id="CP005957">
    <property type="protein sequence ID" value="AGL62720.1"/>
    <property type="molecule type" value="Genomic_DNA"/>
</dbReference>
<accession>R4PWS6</accession>
<dbReference type="Proteomes" id="UP000013893">
    <property type="component" value="Chromosome"/>
</dbReference>
<reference evidence="1 2" key="1">
    <citation type="journal article" date="2013" name="Nat. Biotechnol.">
        <title>Genome sequences of rare, uncultured bacteria obtained by differential coverage binning of multiple metagenomes.</title>
        <authorList>
            <person name="Albertsen M."/>
            <person name="Hugenholtz P."/>
            <person name="Skarshewski A."/>
            <person name="Nielsen K.L."/>
            <person name="Tyson G.W."/>
            <person name="Nielsen P.H."/>
        </authorList>
    </citation>
    <scope>NUCLEOTIDE SEQUENCE [LARGE SCALE GENOMIC DNA]</scope>
    <source>
        <strain evidence="1">TM71</strain>
    </source>
</reference>
<protein>
    <submittedName>
        <fullName evidence="1">Uncharacterized protein</fullName>
    </submittedName>
</protein>
<sequence>MDMYKTPPYTKIDRKQVSVELSPDDAARLARLGNRAHTAAGVDEAATTADSGGLDLTCVPDTAHVRRTDNTRLPLGPGGIY</sequence>
<evidence type="ECO:0000313" key="1">
    <source>
        <dbReference type="EMBL" id="AGL62720.1"/>
    </source>
</evidence>
<keyword evidence="2" id="KW-1185">Reference proteome</keyword>
<name>R4PWS6_9BACT</name>
<gene>
    <name evidence="1" type="ORF">L336_1021</name>
</gene>
<dbReference type="KEGG" id="saal:L336_1021"/>
<organism evidence="1 2">
    <name type="scientific">Candidatus Saccharimonas aalborgensis</name>
    <dbReference type="NCBI Taxonomy" id="1332188"/>
    <lineage>
        <taxon>Bacteria</taxon>
        <taxon>Candidatus Saccharimonadota</taxon>
        <taxon>Candidatus Saccharimonadia</taxon>
        <taxon>Candidatus Saccharimonadales</taxon>
        <taxon>Candidatus Saccharimonadaceae</taxon>
        <taxon>Candidatus Saccharimonas</taxon>
    </lineage>
</organism>
<dbReference type="HOGENOM" id="CLU_2567516_0_0_0"/>